<sequence>MKKIYFLFSLLVMAVLNASAQFITVWKTDNPGVFNNSSITIPATGNQYSIAWEEVGNPANNGTATGSGTQVLSFPSPGTYQVSISPGSGTFSRIAFANSGDRNKLLEIKQWGDIRWTSMENAFQGCTNLTISATDAPDLQDVASLAGMFESCAALATVPEIDQWDVSGITNMARLFYFASTFNAPLGSWNMGSVTNMHQMFHSASAFNQPIGSWDVSKVTNMNSMFYQARAFDESIENWNVSNVTNMGAMFTLAPAFNKPLEKWNVGQVTDMSNMFYGATLFNQSLDRWDVSKVRNMTAMFVNATAFNQPLGRWNLNAVTTMVQMLLGSGMQCASMTLTLQGWAGNAATPDNITFGANGRNYGSQAAAALATLRDTKGWTIAIGSEVTCALPPRPYVAVWKTDNPGRTADNQIMIAATGTGYSVAWEEVGNAANFGTTTGSDLFTLTLPHAGTYQLSITPGNGTFTAIRMSARDPQKLLEVKQWGDIRWSDMEQAYYRCVNMTITAGDLPDLRDVRSMRAMFSDCRFTTVAGLDKWDVGNVTDMSALFMNSPAFNQSIADWDTKNVTDMNNMFSGATSFNQPIGRWNVSKVRNMTRLFLSAHAFNQPIGDWDVSQVGAMEAMFRNAFAFDQPIGDWNVSSVTDMSYMLLGARSFNQPLENWDVRQVRNFSHMMFSADAFSQELGKWNLSSAINLTGMLSHSGMDCEHVSRTLMAWAANTETPDGLTLDAQDVAYASAARTSIDYLRDTKGWTITLGAEVPCAALDVSLVSFNVSKAGGQVKVNWITASETDNDYFEIERSADARTWTSIARIDGAGTTTTTRIYSHTDVAPLSPKAYYRLKTVDLAGKTEYSAIRAAVFAEREERFIYPNPATTSATFSGKPGSVVQIYNATGRKVLQITLISEKTTIPLSGLPGGVYLIRSDEGWQGKFVKK</sequence>
<feature type="chain" id="PRO_5002969162" evidence="1">
    <location>
        <begin position="21"/>
        <end position="933"/>
    </location>
</feature>
<dbReference type="InterPro" id="IPR013783">
    <property type="entry name" value="Ig-like_fold"/>
</dbReference>
<reference evidence="3 4" key="1">
    <citation type="journal article" date="2009" name="Stand. Genomic Sci.">
        <title>Complete genome sequence of Dyadobacter fermentans type strain (NS114).</title>
        <authorList>
            <person name="Lang E."/>
            <person name="Lapidus A."/>
            <person name="Chertkov O."/>
            <person name="Brettin T."/>
            <person name="Detter J.C."/>
            <person name="Han C."/>
            <person name="Copeland A."/>
            <person name="Glavina Del Rio T."/>
            <person name="Nolan M."/>
            <person name="Chen F."/>
            <person name="Lucas S."/>
            <person name="Tice H."/>
            <person name="Cheng J.F."/>
            <person name="Land M."/>
            <person name="Hauser L."/>
            <person name="Chang Y.J."/>
            <person name="Jeffries C.D."/>
            <person name="Kopitz M."/>
            <person name="Bruce D."/>
            <person name="Goodwin L."/>
            <person name="Pitluck S."/>
            <person name="Ovchinnikova G."/>
            <person name="Pati A."/>
            <person name="Ivanova N."/>
            <person name="Mavrommatis K."/>
            <person name="Chen A."/>
            <person name="Palaniappan K."/>
            <person name="Chain P."/>
            <person name="Bristow J."/>
            <person name="Eisen J.A."/>
            <person name="Markowitz V."/>
            <person name="Hugenholtz P."/>
            <person name="Goker M."/>
            <person name="Rohde M."/>
            <person name="Kyrpides N.C."/>
            <person name="Klenk H.P."/>
        </authorList>
    </citation>
    <scope>NUCLEOTIDE SEQUENCE [LARGE SCALE GENOMIC DNA]</scope>
    <source>
        <strain evidence="4">ATCC 700827 / DSM 18053 / CIP 107007 / KCTC 52180 / NS114</strain>
    </source>
</reference>
<dbReference type="KEGG" id="dfe:Dfer_1758"/>
<dbReference type="OrthoDB" id="1525027at2"/>
<evidence type="ECO:0000313" key="3">
    <source>
        <dbReference type="EMBL" id="ACT92999.1"/>
    </source>
</evidence>
<keyword evidence="3" id="KW-0449">Lipoprotein</keyword>
<proteinExistence type="predicted"/>
<dbReference type="Gene3D" id="2.60.40.10">
    <property type="entry name" value="Immunoglobulins"/>
    <property type="match status" value="1"/>
</dbReference>
<evidence type="ECO:0000313" key="4">
    <source>
        <dbReference type="Proteomes" id="UP000002011"/>
    </source>
</evidence>
<name>C6VTQ6_DYAFD</name>
<keyword evidence="4" id="KW-1185">Reference proteome</keyword>
<dbReference type="STRING" id="471854.Dfer_1758"/>
<protein>
    <submittedName>
        <fullName evidence="3">Lipoprotein</fullName>
    </submittedName>
</protein>
<keyword evidence="1" id="KW-0732">Signal</keyword>
<dbReference type="eggNOG" id="COG3291">
    <property type="taxonomic scope" value="Bacteria"/>
</dbReference>
<dbReference type="InterPro" id="IPR011889">
    <property type="entry name" value="Liste_lipo_26"/>
</dbReference>
<dbReference type="EMBL" id="CP001619">
    <property type="protein sequence ID" value="ACT92999.1"/>
    <property type="molecule type" value="Genomic_DNA"/>
</dbReference>
<dbReference type="eggNOG" id="COG4886">
    <property type="taxonomic scope" value="Bacteria"/>
</dbReference>
<dbReference type="InterPro" id="IPR005046">
    <property type="entry name" value="DUF285"/>
</dbReference>
<dbReference type="NCBIfam" id="TIGR02167">
    <property type="entry name" value="Liste_lipo_26"/>
    <property type="match status" value="3"/>
</dbReference>
<evidence type="ECO:0000256" key="1">
    <source>
        <dbReference type="SAM" id="SignalP"/>
    </source>
</evidence>
<dbReference type="NCBIfam" id="TIGR04183">
    <property type="entry name" value="Por_Secre_tail"/>
    <property type="match status" value="1"/>
</dbReference>
<feature type="signal peptide" evidence="1">
    <location>
        <begin position="1"/>
        <end position="20"/>
    </location>
</feature>
<dbReference type="Pfam" id="PF18962">
    <property type="entry name" value="Por_Secre_tail"/>
    <property type="match status" value="1"/>
</dbReference>
<dbReference type="Proteomes" id="UP000002011">
    <property type="component" value="Chromosome"/>
</dbReference>
<dbReference type="InterPro" id="IPR026444">
    <property type="entry name" value="Secre_tail"/>
</dbReference>
<organism evidence="3 4">
    <name type="scientific">Dyadobacter fermentans (strain ATCC 700827 / DSM 18053 / CIP 107007 / KCTC 52180 / NS114)</name>
    <dbReference type="NCBI Taxonomy" id="471854"/>
    <lineage>
        <taxon>Bacteria</taxon>
        <taxon>Pseudomonadati</taxon>
        <taxon>Bacteroidota</taxon>
        <taxon>Cytophagia</taxon>
        <taxon>Cytophagales</taxon>
        <taxon>Spirosomataceae</taxon>
        <taxon>Dyadobacter</taxon>
    </lineage>
</organism>
<dbReference type="HOGENOM" id="CLU_313695_0_0_10"/>
<dbReference type="Pfam" id="PF03382">
    <property type="entry name" value="DUF285"/>
    <property type="match status" value="2"/>
</dbReference>
<evidence type="ECO:0000259" key="2">
    <source>
        <dbReference type="Pfam" id="PF18962"/>
    </source>
</evidence>
<accession>C6VTQ6</accession>
<dbReference type="AlphaFoldDB" id="C6VTQ6"/>
<dbReference type="RefSeq" id="WP_015811253.1">
    <property type="nucleotide sequence ID" value="NC_013037.1"/>
</dbReference>
<feature type="domain" description="Secretion system C-terminal sorting" evidence="2">
    <location>
        <begin position="867"/>
        <end position="926"/>
    </location>
</feature>
<gene>
    <name evidence="3" type="ordered locus">Dfer_1758</name>
</gene>